<dbReference type="AlphaFoldDB" id="A0AAN8VY79"/>
<protein>
    <submittedName>
        <fullName evidence="1">Uncharacterized protein</fullName>
    </submittedName>
</protein>
<name>A0AAN8VY79_9MAGN</name>
<dbReference type="EMBL" id="JBAMMX010000004">
    <property type="protein sequence ID" value="KAK6943028.1"/>
    <property type="molecule type" value="Genomic_DNA"/>
</dbReference>
<evidence type="ECO:0000313" key="2">
    <source>
        <dbReference type="Proteomes" id="UP001370490"/>
    </source>
</evidence>
<organism evidence="1 2">
    <name type="scientific">Dillenia turbinata</name>
    <dbReference type="NCBI Taxonomy" id="194707"/>
    <lineage>
        <taxon>Eukaryota</taxon>
        <taxon>Viridiplantae</taxon>
        <taxon>Streptophyta</taxon>
        <taxon>Embryophyta</taxon>
        <taxon>Tracheophyta</taxon>
        <taxon>Spermatophyta</taxon>
        <taxon>Magnoliopsida</taxon>
        <taxon>eudicotyledons</taxon>
        <taxon>Gunneridae</taxon>
        <taxon>Pentapetalae</taxon>
        <taxon>Dilleniales</taxon>
        <taxon>Dilleniaceae</taxon>
        <taxon>Dillenia</taxon>
    </lineage>
</organism>
<evidence type="ECO:0000313" key="1">
    <source>
        <dbReference type="EMBL" id="KAK6943028.1"/>
    </source>
</evidence>
<reference evidence="1 2" key="1">
    <citation type="submission" date="2023-12" db="EMBL/GenBank/DDBJ databases">
        <title>A high-quality genome assembly for Dillenia turbinata (Dilleniales).</title>
        <authorList>
            <person name="Chanderbali A."/>
        </authorList>
    </citation>
    <scope>NUCLEOTIDE SEQUENCE [LARGE SCALE GENOMIC DNA]</scope>
    <source>
        <strain evidence="1">LSX21</strain>
        <tissue evidence="1">Leaf</tissue>
    </source>
</reference>
<sequence length="200" mass="22797">MNDEGMGIQILYLGVHSFDGVRPTVEIISRVMRLIILFLAFTHFSQSWHLGGVCIWWTMLEGFDVSLALQSGSARDVELNEIEEKNEMKWWLPKKRVDFSQYSSTLEANILHTPNDTTNDTLASPLDNTSSDVSLVHESVPELRRSTRQRHIPSYLQNYHHHLSLTLTNSDQIKDRLSSGCLVVYGNSQVCTWYIALATT</sequence>
<proteinExistence type="predicted"/>
<comment type="caution">
    <text evidence="1">The sequence shown here is derived from an EMBL/GenBank/DDBJ whole genome shotgun (WGS) entry which is preliminary data.</text>
</comment>
<keyword evidence="2" id="KW-1185">Reference proteome</keyword>
<accession>A0AAN8VY79</accession>
<gene>
    <name evidence="1" type="ORF">RJ641_028405</name>
</gene>
<dbReference type="Proteomes" id="UP001370490">
    <property type="component" value="Unassembled WGS sequence"/>
</dbReference>